<keyword evidence="3" id="KW-1185">Reference proteome</keyword>
<dbReference type="AlphaFoldDB" id="A0AAD7NTN6"/>
<reference evidence="2" key="1">
    <citation type="submission" date="2023-03" db="EMBL/GenBank/DDBJ databases">
        <title>Massive genome expansion in bonnet fungi (Mycena s.s.) driven by repeated elements and novel gene families across ecological guilds.</title>
        <authorList>
            <consortium name="Lawrence Berkeley National Laboratory"/>
            <person name="Harder C.B."/>
            <person name="Miyauchi S."/>
            <person name="Viragh M."/>
            <person name="Kuo A."/>
            <person name="Thoen E."/>
            <person name="Andreopoulos B."/>
            <person name="Lu D."/>
            <person name="Skrede I."/>
            <person name="Drula E."/>
            <person name="Henrissat B."/>
            <person name="Morin E."/>
            <person name="Kohler A."/>
            <person name="Barry K."/>
            <person name="LaButti K."/>
            <person name="Morin E."/>
            <person name="Salamov A."/>
            <person name="Lipzen A."/>
            <person name="Mereny Z."/>
            <person name="Hegedus B."/>
            <person name="Baldrian P."/>
            <person name="Stursova M."/>
            <person name="Weitz H."/>
            <person name="Taylor A."/>
            <person name="Grigoriev I.V."/>
            <person name="Nagy L.G."/>
            <person name="Martin F."/>
            <person name="Kauserud H."/>
        </authorList>
    </citation>
    <scope>NUCLEOTIDE SEQUENCE</scope>
    <source>
        <strain evidence="2">CBHHK188m</strain>
    </source>
</reference>
<name>A0AAD7NTN6_9AGAR</name>
<gene>
    <name evidence="2" type="ORF">DFH07DRAFT_767328</name>
</gene>
<organism evidence="2 3">
    <name type="scientific">Mycena maculata</name>
    <dbReference type="NCBI Taxonomy" id="230809"/>
    <lineage>
        <taxon>Eukaryota</taxon>
        <taxon>Fungi</taxon>
        <taxon>Dikarya</taxon>
        <taxon>Basidiomycota</taxon>
        <taxon>Agaricomycotina</taxon>
        <taxon>Agaricomycetes</taxon>
        <taxon>Agaricomycetidae</taxon>
        <taxon>Agaricales</taxon>
        <taxon>Marasmiineae</taxon>
        <taxon>Mycenaceae</taxon>
        <taxon>Mycena</taxon>
    </lineage>
</organism>
<proteinExistence type="predicted"/>
<dbReference type="EMBL" id="JARJLG010000015">
    <property type="protein sequence ID" value="KAJ7774656.1"/>
    <property type="molecule type" value="Genomic_DNA"/>
</dbReference>
<protein>
    <submittedName>
        <fullName evidence="2">Uncharacterized protein</fullName>
    </submittedName>
</protein>
<dbReference type="Proteomes" id="UP001215280">
    <property type="component" value="Unassembled WGS sequence"/>
</dbReference>
<feature type="region of interest" description="Disordered" evidence="1">
    <location>
        <begin position="123"/>
        <end position="144"/>
    </location>
</feature>
<feature type="compositionally biased region" description="Basic and acidic residues" evidence="1">
    <location>
        <begin position="123"/>
        <end position="132"/>
    </location>
</feature>
<accession>A0AAD7NTN6</accession>
<evidence type="ECO:0000313" key="2">
    <source>
        <dbReference type="EMBL" id="KAJ7774656.1"/>
    </source>
</evidence>
<evidence type="ECO:0000313" key="3">
    <source>
        <dbReference type="Proteomes" id="UP001215280"/>
    </source>
</evidence>
<evidence type="ECO:0000256" key="1">
    <source>
        <dbReference type="SAM" id="MobiDB-lite"/>
    </source>
</evidence>
<sequence length="144" mass="15623">MVLGMEGPGWGLRTFLRVPFKSFHCDTFWLGNPEIGAAARRPRLRTSKVDEKRVDETEADPGLRFKWCGGQAAKKCGQERCKSMCKKDPKAGVGTVKKRAGAVPKDDKNGAKVAQKWTLEGAKTRAEARAKSCGEPMGSNAKGG</sequence>
<comment type="caution">
    <text evidence="2">The sequence shown here is derived from an EMBL/GenBank/DDBJ whole genome shotgun (WGS) entry which is preliminary data.</text>
</comment>